<dbReference type="PANTHER" id="PTHR44591">
    <property type="entry name" value="STRESS RESPONSE REGULATOR PROTEIN 1"/>
    <property type="match status" value="1"/>
</dbReference>
<keyword evidence="1 2" id="KW-0597">Phosphoprotein</keyword>
<dbReference type="CDD" id="cd00156">
    <property type="entry name" value="REC"/>
    <property type="match status" value="1"/>
</dbReference>
<dbReference type="InterPro" id="IPR011006">
    <property type="entry name" value="CheY-like_superfamily"/>
</dbReference>
<evidence type="ECO:0000259" key="3">
    <source>
        <dbReference type="PROSITE" id="PS50110"/>
    </source>
</evidence>
<dbReference type="Gene3D" id="3.40.50.2300">
    <property type="match status" value="1"/>
</dbReference>
<evidence type="ECO:0000256" key="1">
    <source>
        <dbReference type="ARBA" id="ARBA00022553"/>
    </source>
</evidence>
<proteinExistence type="predicted"/>
<protein>
    <submittedName>
        <fullName evidence="4">Response regulator</fullName>
    </submittedName>
</protein>
<dbReference type="RefSeq" id="WP_251960314.1">
    <property type="nucleotide sequence ID" value="NZ_AP025732.1"/>
</dbReference>
<dbReference type="PROSITE" id="PS50110">
    <property type="entry name" value="RESPONSE_REGULATORY"/>
    <property type="match status" value="1"/>
</dbReference>
<dbReference type="SMART" id="SM00448">
    <property type="entry name" value="REC"/>
    <property type="match status" value="1"/>
</dbReference>
<dbReference type="PANTHER" id="PTHR44591:SF23">
    <property type="entry name" value="CHEY SUBFAMILY"/>
    <property type="match status" value="1"/>
</dbReference>
<dbReference type="EMBL" id="AP025732">
    <property type="protein sequence ID" value="BDI16531.1"/>
    <property type="molecule type" value="Genomic_DNA"/>
</dbReference>
<organism evidence="4 5">
    <name type="scientific">Nostoc cf. commune SO-36</name>
    <dbReference type="NCBI Taxonomy" id="449208"/>
    <lineage>
        <taxon>Bacteria</taxon>
        <taxon>Bacillati</taxon>
        <taxon>Cyanobacteriota</taxon>
        <taxon>Cyanophyceae</taxon>
        <taxon>Nostocales</taxon>
        <taxon>Nostocaceae</taxon>
        <taxon>Nostoc</taxon>
    </lineage>
</organism>
<evidence type="ECO:0000313" key="5">
    <source>
        <dbReference type="Proteomes" id="UP001055453"/>
    </source>
</evidence>
<dbReference type="Proteomes" id="UP001055453">
    <property type="component" value="Chromosome"/>
</dbReference>
<keyword evidence="5" id="KW-1185">Reference proteome</keyword>
<reference evidence="4" key="1">
    <citation type="submission" date="2022-04" db="EMBL/GenBank/DDBJ databases">
        <title>Complete genome sequence of a cyanobacterium, Nostoc sp. SO-36, isolated in Antarctica.</title>
        <authorList>
            <person name="Kanesaki Y."/>
            <person name="Effendi D."/>
            <person name="Sakamoto T."/>
            <person name="Ohtani S."/>
            <person name="Awai K."/>
        </authorList>
    </citation>
    <scope>NUCLEOTIDE SEQUENCE</scope>
    <source>
        <strain evidence="4">SO-36</strain>
    </source>
</reference>
<accession>A0ABM7Z0N5</accession>
<dbReference type="InterPro" id="IPR050595">
    <property type="entry name" value="Bact_response_regulator"/>
</dbReference>
<evidence type="ECO:0000256" key="2">
    <source>
        <dbReference type="PROSITE-ProRule" id="PRU00169"/>
    </source>
</evidence>
<sequence>MASNKILVIDDTTVVRVKVREMLPPGNFDVLEAKDGVEGLNFILQEKLSLIMLDFLLPKMSGWEVFQQVQAHPELRKIPLVIMSGRKEEVTEKITEPFEYFEFLGKPFDQKQLINAIKLAMAKAKQPRPELVPVGAGVAAKNGTVATSNVATTAVAIPSVANTAVATPNVANAAMPTAVSNATSSNGGVSDAEINALNEKIVKMQAEIDGLKKQLTQVVTFIKQKIK</sequence>
<evidence type="ECO:0000313" key="4">
    <source>
        <dbReference type="EMBL" id="BDI16531.1"/>
    </source>
</evidence>
<dbReference type="SUPFAM" id="SSF52172">
    <property type="entry name" value="CheY-like"/>
    <property type="match status" value="1"/>
</dbReference>
<name>A0ABM7Z0N5_NOSCO</name>
<feature type="modified residue" description="4-aspartylphosphate" evidence="2">
    <location>
        <position position="54"/>
    </location>
</feature>
<feature type="domain" description="Response regulatory" evidence="3">
    <location>
        <begin position="5"/>
        <end position="121"/>
    </location>
</feature>
<gene>
    <name evidence="4" type="ORF">ANSO36C_23330</name>
</gene>
<dbReference type="Pfam" id="PF00072">
    <property type="entry name" value="Response_reg"/>
    <property type="match status" value="1"/>
</dbReference>
<dbReference type="InterPro" id="IPR001789">
    <property type="entry name" value="Sig_transdc_resp-reg_receiver"/>
</dbReference>